<gene>
    <name evidence="2" type="ORF">SISSUDRAFT_1040257</name>
</gene>
<evidence type="ECO:0000313" key="3">
    <source>
        <dbReference type="Proteomes" id="UP000076798"/>
    </source>
</evidence>
<organism evidence="2 3">
    <name type="scientific">Sistotremastrum suecicum HHB10207 ss-3</name>
    <dbReference type="NCBI Taxonomy" id="1314776"/>
    <lineage>
        <taxon>Eukaryota</taxon>
        <taxon>Fungi</taxon>
        <taxon>Dikarya</taxon>
        <taxon>Basidiomycota</taxon>
        <taxon>Agaricomycotina</taxon>
        <taxon>Agaricomycetes</taxon>
        <taxon>Sistotremastrales</taxon>
        <taxon>Sistotremastraceae</taxon>
        <taxon>Sistotremastrum</taxon>
    </lineage>
</organism>
<evidence type="ECO:0000313" key="2">
    <source>
        <dbReference type="EMBL" id="KZT43294.1"/>
    </source>
</evidence>
<dbReference type="Proteomes" id="UP000076798">
    <property type="component" value="Unassembled WGS sequence"/>
</dbReference>
<feature type="compositionally biased region" description="Low complexity" evidence="1">
    <location>
        <begin position="65"/>
        <end position="95"/>
    </location>
</feature>
<evidence type="ECO:0000256" key="1">
    <source>
        <dbReference type="SAM" id="MobiDB-lite"/>
    </source>
</evidence>
<feature type="compositionally biased region" description="Low complexity" evidence="1">
    <location>
        <begin position="36"/>
        <end position="58"/>
    </location>
</feature>
<reference evidence="2 3" key="1">
    <citation type="journal article" date="2016" name="Mol. Biol. Evol.">
        <title>Comparative Genomics of Early-Diverging Mushroom-Forming Fungi Provides Insights into the Origins of Lignocellulose Decay Capabilities.</title>
        <authorList>
            <person name="Nagy L.G."/>
            <person name="Riley R."/>
            <person name="Tritt A."/>
            <person name="Adam C."/>
            <person name="Daum C."/>
            <person name="Floudas D."/>
            <person name="Sun H."/>
            <person name="Yadav J.S."/>
            <person name="Pangilinan J."/>
            <person name="Larsson K.H."/>
            <person name="Matsuura K."/>
            <person name="Barry K."/>
            <person name="Labutti K."/>
            <person name="Kuo R."/>
            <person name="Ohm R.A."/>
            <person name="Bhattacharya S.S."/>
            <person name="Shirouzu T."/>
            <person name="Yoshinaga Y."/>
            <person name="Martin F.M."/>
            <person name="Grigoriev I.V."/>
            <person name="Hibbett D.S."/>
        </authorList>
    </citation>
    <scope>NUCLEOTIDE SEQUENCE [LARGE SCALE GENOMIC DNA]</scope>
    <source>
        <strain evidence="2 3">HHB10207 ss-3</strain>
    </source>
</reference>
<keyword evidence="3" id="KW-1185">Reference proteome</keyword>
<accession>A0A166I1I7</accession>
<dbReference type="AlphaFoldDB" id="A0A166I1I7"/>
<sequence length="174" mass="19717">MSQSQSQLLIPHPYSHFCPSVSPVKPRPFLFPSPSSPFVSPSASVSVSPIPRSASSLSTRRPRSPETMRSMTTTTTTASATTSGRTSPRSTQSQSPHTHDRDDHEHDDDEYYDNLPSFIPSMTDDEDARSEHRARMMRLQRYRPQATKTFRRLATLFRRRTDDLEWSSGPYSPS</sequence>
<feature type="region of interest" description="Disordered" evidence="1">
    <location>
        <begin position="1"/>
        <end position="130"/>
    </location>
</feature>
<dbReference type="EMBL" id="KV428008">
    <property type="protein sequence ID" value="KZT43294.1"/>
    <property type="molecule type" value="Genomic_DNA"/>
</dbReference>
<feature type="compositionally biased region" description="Pro residues" evidence="1">
    <location>
        <begin position="25"/>
        <end position="35"/>
    </location>
</feature>
<proteinExistence type="predicted"/>
<name>A0A166I1I7_9AGAM</name>
<protein>
    <submittedName>
        <fullName evidence="2">Uncharacterized protein</fullName>
    </submittedName>
</protein>